<protein>
    <recommendedName>
        <fullName evidence="3">CPXV210 protein</fullName>
    </recommendedName>
</protein>
<keyword evidence="2" id="KW-1185">Reference proteome</keyword>
<dbReference type="GeneID" id="24528223"/>
<name>A0A0G3G2T3_RACVI</name>
<evidence type="ECO:0008006" key="3">
    <source>
        <dbReference type="Google" id="ProtNLM"/>
    </source>
</evidence>
<dbReference type="OrthoDB" id="4954at10239"/>
<dbReference type="Pfam" id="PF06802">
    <property type="entry name" value="DUF1231"/>
    <property type="match status" value="1"/>
</dbReference>
<dbReference type="InterPro" id="IPR009633">
    <property type="entry name" value="Vaccinia_virus_B17"/>
</dbReference>
<dbReference type="KEGG" id="vg:24528223"/>
<evidence type="ECO:0000313" key="2">
    <source>
        <dbReference type="Proteomes" id="UP000101745"/>
    </source>
</evidence>
<reference evidence="1 2" key="1">
    <citation type="journal article" date="2015" name="J. Gen. Virol.">
        <title>Genome sequence and comparative virulence of raccoonpox virus: the first North American poxvirus sequence.</title>
        <authorList>
            <person name="Fleischauer C."/>
            <person name="Upton C."/>
            <person name="Victoria J."/>
            <person name="Jones G.J."/>
            <person name="Roper R.L."/>
        </authorList>
    </citation>
    <scope>NUCLEOTIDE SEQUENCE [LARGE SCALE GENOMIC DNA]</scope>
    <source>
        <strain evidence="1 2">Herman</strain>
    </source>
</reference>
<sequence length="339" mass="39549">MARFMCVYEYDREQYLDEFIEDRYNDSFISSPDYCSAEKYMCQYATLNHNCTNIRRCAIDSKLLYYIITNYKIYNNIELVRATKFVYYLDLIKCNWVSRVADSILFPIIFITHTSTRNLDKVSIKTYRGIKVKKINRCADHAIVINPFVKFKLTIPNNTSHAKILVTFCKLRAATIPMELPLHNNILIYTFSDIHKRIPGYMHVNIEGCINGTIYINSSMFMCVLKLHRNVFRTPAFPIDICSCCSQFTNDSIEIPIHDLKKDVLIFKTKEGVYYLKLNNKTIARVTYFNNKETSITQEHDYVKIALAVFCKLMINNMHSIVGVNHSTTFVNCLLPIDK</sequence>
<dbReference type="EMBL" id="KP143769">
    <property type="protein sequence ID" value="AKJ93822.1"/>
    <property type="molecule type" value="Genomic_DNA"/>
</dbReference>
<gene>
    <name evidence="1" type="ORF">RCNV-Herman-189</name>
</gene>
<organismHost>
    <name type="scientific">Procyon lotor</name>
    <name type="common">Raccoon</name>
    <dbReference type="NCBI Taxonomy" id="9654"/>
</organismHost>
<dbReference type="Proteomes" id="UP000101745">
    <property type="component" value="Segment"/>
</dbReference>
<accession>A0A0G3G2T3</accession>
<organism evidence="1 2">
    <name type="scientific">Raccoon poxvirus</name>
    <name type="common">RCN</name>
    <dbReference type="NCBI Taxonomy" id="10256"/>
    <lineage>
        <taxon>Viruses</taxon>
        <taxon>Varidnaviria</taxon>
        <taxon>Bamfordvirae</taxon>
        <taxon>Nucleocytoviricota</taxon>
        <taxon>Pokkesviricetes</taxon>
        <taxon>Chitovirales</taxon>
        <taxon>Poxviridae</taxon>
        <taxon>Chordopoxvirinae</taxon>
        <taxon>Orthopoxvirus</taxon>
        <taxon>Orthopoxvirus raccoonpox</taxon>
    </lineage>
</organism>
<proteinExistence type="predicted"/>
<evidence type="ECO:0000313" key="1">
    <source>
        <dbReference type="EMBL" id="AKJ93822.1"/>
    </source>
</evidence>
<dbReference type="RefSeq" id="YP_009143501.1">
    <property type="nucleotide sequence ID" value="NC_027213.1"/>
</dbReference>